<dbReference type="OrthoDB" id="1367865at2759"/>
<dbReference type="OMA" id="KWNKCGN"/>
<sequence>MSLSSTELNYLVWRYLQESGYDLAAYALDKHSECSRATERDDNPLVAKVFPGALVDLVQKGILYTMTEEEVEGKPELLTLMGSLSHTPQDPQLPLKSEETPHTNGTTDTPMEVDTWSKTANGESFTTNTLSPVLEFTPSISFAWHPSLSIFACGENNPQAIISVLNGQHSAVVESVTLTHPAQAGGGANSVNMVSWVPLGTLLVTACASGELRSWSPDGKLKNLAPLGATGDSRSPPLALALEWSDSGQFLLSVDTHHQVSLWDANLNLIKLIRTGDANRDDKHAAVCISWLSEHKFCVTTRKYSIKVYNISNNLDVHPIGSLHGHDHPISKIIRNTSSKFLATVSDFDYIIKIWAAGVSQECLDLNTPQNNAKFLHTSPVIGMFWLEPEGASQSLLLTVSMDAVLNLWDTISGQSVISCQLYKDATLFSDGEAIKLPAVLFNADLSPNGQLLALADDYGRVTIWELRVSAQKVVCVGRYTIDIPHGSPKVGVCDLKWSRDSKQVGVSYLGHPSVLLQV</sequence>
<dbReference type="GO" id="GO:0034967">
    <property type="term" value="C:Set3 complex"/>
    <property type="evidence" value="ECO:0007669"/>
    <property type="project" value="TreeGrafter"/>
</dbReference>
<name>A0A642UZN2_DIURU</name>
<proteinExistence type="predicted"/>
<dbReference type="InterPro" id="IPR036322">
    <property type="entry name" value="WD40_repeat_dom_sf"/>
</dbReference>
<dbReference type="SUPFAM" id="SSF50978">
    <property type="entry name" value="WD40 repeat-like"/>
    <property type="match status" value="1"/>
</dbReference>
<reference evidence="6 7" key="1">
    <citation type="submission" date="2019-07" db="EMBL/GenBank/DDBJ databases">
        <title>Genome assembly of two rare yeast pathogens: Diutina rugosa and Trichomonascus ciferrii.</title>
        <authorList>
            <person name="Mixao V."/>
            <person name="Saus E."/>
            <person name="Hansen A."/>
            <person name="Lass-Flor C."/>
            <person name="Gabaldon T."/>
        </authorList>
    </citation>
    <scope>NUCLEOTIDE SEQUENCE [LARGE SCALE GENOMIC DNA]</scope>
    <source>
        <strain evidence="6 7">CBS 613</strain>
    </source>
</reference>
<feature type="region of interest" description="Disordered" evidence="5">
    <location>
        <begin position="82"/>
        <end position="113"/>
    </location>
</feature>
<dbReference type="Proteomes" id="UP000449547">
    <property type="component" value="Unassembled WGS sequence"/>
</dbReference>
<dbReference type="Gene3D" id="2.130.10.10">
    <property type="entry name" value="YVTN repeat-like/Quinoprotein amine dehydrogenase"/>
    <property type="match status" value="1"/>
</dbReference>
<dbReference type="PANTHER" id="PTHR22846">
    <property type="entry name" value="WD40 REPEAT PROTEIN"/>
    <property type="match status" value="1"/>
</dbReference>
<dbReference type="RefSeq" id="XP_034015057.1">
    <property type="nucleotide sequence ID" value="XM_034153629.1"/>
</dbReference>
<dbReference type="PROSITE" id="PS50896">
    <property type="entry name" value="LISH"/>
    <property type="match status" value="1"/>
</dbReference>
<evidence type="ECO:0000256" key="2">
    <source>
        <dbReference type="ARBA" id="ARBA00022574"/>
    </source>
</evidence>
<comment type="subcellular location">
    <subcellularLocation>
        <location evidence="1">Nucleus</location>
    </subcellularLocation>
</comment>
<dbReference type="GeneID" id="54778765"/>
<keyword evidence="3" id="KW-0677">Repeat</keyword>
<dbReference type="Gene3D" id="1.20.960.30">
    <property type="match status" value="1"/>
</dbReference>
<dbReference type="AlphaFoldDB" id="A0A642UZN2"/>
<dbReference type="PANTHER" id="PTHR22846:SF2">
    <property type="entry name" value="F-BOX-LIKE_WD REPEAT-CONTAINING PROTEIN EBI"/>
    <property type="match status" value="1"/>
</dbReference>
<dbReference type="EMBL" id="SWFT01000005">
    <property type="protein sequence ID" value="KAA8908569.1"/>
    <property type="molecule type" value="Genomic_DNA"/>
</dbReference>
<organism evidence="6 7">
    <name type="scientific">Diutina rugosa</name>
    <name type="common">Yeast</name>
    <name type="synonym">Candida rugosa</name>
    <dbReference type="NCBI Taxonomy" id="5481"/>
    <lineage>
        <taxon>Eukaryota</taxon>
        <taxon>Fungi</taxon>
        <taxon>Dikarya</taxon>
        <taxon>Ascomycota</taxon>
        <taxon>Saccharomycotina</taxon>
        <taxon>Pichiomycetes</taxon>
        <taxon>Debaryomycetaceae</taxon>
        <taxon>Diutina</taxon>
    </lineage>
</organism>
<dbReference type="GO" id="GO:0006357">
    <property type="term" value="P:regulation of transcription by RNA polymerase II"/>
    <property type="evidence" value="ECO:0007669"/>
    <property type="project" value="TreeGrafter"/>
</dbReference>
<gene>
    <name evidence="6" type="ORF">DIURU_000112</name>
</gene>
<comment type="caution">
    <text evidence="6">The sequence shown here is derived from an EMBL/GenBank/DDBJ whole genome shotgun (WGS) entry which is preliminary data.</text>
</comment>
<evidence type="ECO:0000256" key="4">
    <source>
        <dbReference type="ARBA" id="ARBA00023242"/>
    </source>
</evidence>
<dbReference type="SMART" id="SM00667">
    <property type="entry name" value="LisH"/>
    <property type="match status" value="1"/>
</dbReference>
<keyword evidence="2" id="KW-0853">WD repeat</keyword>
<evidence type="ECO:0000256" key="3">
    <source>
        <dbReference type="ARBA" id="ARBA00022737"/>
    </source>
</evidence>
<keyword evidence="7" id="KW-1185">Reference proteome</keyword>
<evidence type="ECO:0000313" key="7">
    <source>
        <dbReference type="Proteomes" id="UP000449547"/>
    </source>
</evidence>
<evidence type="ECO:0000256" key="5">
    <source>
        <dbReference type="SAM" id="MobiDB-lite"/>
    </source>
</evidence>
<accession>A0A642UZN2</accession>
<dbReference type="InterPro" id="IPR045183">
    <property type="entry name" value="Ebi-like"/>
</dbReference>
<dbReference type="SMART" id="SM00320">
    <property type="entry name" value="WD40"/>
    <property type="match status" value="5"/>
</dbReference>
<protein>
    <submittedName>
        <fullName evidence="6">Uncharacterized protein</fullName>
    </submittedName>
</protein>
<dbReference type="Pfam" id="PF08513">
    <property type="entry name" value="LisH"/>
    <property type="match status" value="1"/>
</dbReference>
<dbReference type="InterPro" id="IPR006594">
    <property type="entry name" value="LisH"/>
</dbReference>
<dbReference type="GO" id="GO:0003714">
    <property type="term" value="F:transcription corepressor activity"/>
    <property type="evidence" value="ECO:0007669"/>
    <property type="project" value="InterPro"/>
</dbReference>
<keyword evidence="4" id="KW-0539">Nucleus</keyword>
<dbReference type="InterPro" id="IPR001680">
    <property type="entry name" value="WD40_rpt"/>
</dbReference>
<dbReference type="VEuPathDB" id="FungiDB:DIURU_000112"/>
<dbReference type="InterPro" id="IPR015943">
    <property type="entry name" value="WD40/YVTN_repeat-like_dom_sf"/>
</dbReference>
<evidence type="ECO:0000256" key="1">
    <source>
        <dbReference type="ARBA" id="ARBA00004123"/>
    </source>
</evidence>
<evidence type="ECO:0000313" key="6">
    <source>
        <dbReference type="EMBL" id="KAA8908569.1"/>
    </source>
</evidence>